<accession>A0A6N2MF88</accession>
<dbReference type="EMBL" id="CAADRP010001785">
    <property type="protein sequence ID" value="VFU52304.1"/>
    <property type="molecule type" value="Genomic_DNA"/>
</dbReference>
<organism evidence="1">
    <name type="scientific">Salix viminalis</name>
    <name type="common">Common osier</name>
    <name type="synonym">Basket willow</name>
    <dbReference type="NCBI Taxonomy" id="40686"/>
    <lineage>
        <taxon>Eukaryota</taxon>
        <taxon>Viridiplantae</taxon>
        <taxon>Streptophyta</taxon>
        <taxon>Embryophyta</taxon>
        <taxon>Tracheophyta</taxon>
        <taxon>Spermatophyta</taxon>
        <taxon>Magnoliopsida</taxon>
        <taxon>eudicotyledons</taxon>
        <taxon>Gunneridae</taxon>
        <taxon>Pentapetalae</taxon>
        <taxon>rosids</taxon>
        <taxon>fabids</taxon>
        <taxon>Malpighiales</taxon>
        <taxon>Salicaceae</taxon>
        <taxon>Saliceae</taxon>
        <taxon>Salix</taxon>
    </lineage>
</organism>
<proteinExistence type="predicted"/>
<protein>
    <submittedName>
        <fullName evidence="1">Uncharacterized protein</fullName>
    </submittedName>
</protein>
<dbReference type="AlphaFoldDB" id="A0A6N2MF88"/>
<reference evidence="1" key="1">
    <citation type="submission" date="2019-03" db="EMBL/GenBank/DDBJ databases">
        <authorList>
            <person name="Mank J."/>
            <person name="Almeida P."/>
        </authorList>
    </citation>
    <scope>NUCLEOTIDE SEQUENCE</scope>
    <source>
        <strain evidence="1">78183</strain>
    </source>
</reference>
<name>A0A6N2MF88_SALVM</name>
<evidence type="ECO:0000313" key="1">
    <source>
        <dbReference type="EMBL" id="VFU52304.1"/>
    </source>
</evidence>
<gene>
    <name evidence="1" type="ORF">SVIM_LOCUS357690</name>
</gene>
<sequence>MHQQSEDRYRDKSSGSAGELSQPLLLSFEYLQLFRGDETTIFHNRFKDYCTDLSFVILKKIFRGSNVVMTPGESGGQGMDQRGHGNSLKLDNLLTPIHASVPELTNRTISMLGTALITISAKTFCRRHGAPSWSLSQLFQPRMQVNSESGQDDDRRFCKSNKWNFHLGEVFWFLERVAVRVAEEKGVVLCRREEEKKRRQTKGVEKKRRQKEKGVAVALCRREEEKEEEGCGCGFVQTEKKIRQKGEG</sequence>